<dbReference type="EMBL" id="JAVFKD010000014">
    <property type="protein sequence ID" value="KAK5991612.1"/>
    <property type="molecule type" value="Genomic_DNA"/>
</dbReference>
<reference evidence="2 3" key="1">
    <citation type="submission" date="2024-01" db="EMBL/GenBank/DDBJ databases">
        <title>Complete genome of Cladobotryum mycophilum ATHUM6906.</title>
        <authorList>
            <person name="Christinaki A.C."/>
            <person name="Myridakis A.I."/>
            <person name="Kouvelis V.N."/>
        </authorList>
    </citation>
    <scope>NUCLEOTIDE SEQUENCE [LARGE SCALE GENOMIC DNA]</scope>
    <source>
        <strain evidence="2 3">ATHUM6906</strain>
    </source>
</reference>
<comment type="caution">
    <text evidence="2">The sequence shown here is derived from an EMBL/GenBank/DDBJ whole genome shotgun (WGS) entry which is preliminary data.</text>
</comment>
<dbReference type="Proteomes" id="UP001338125">
    <property type="component" value="Unassembled WGS sequence"/>
</dbReference>
<keyword evidence="3" id="KW-1185">Reference proteome</keyword>
<keyword evidence="1" id="KW-1133">Transmembrane helix</keyword>
<gene>
    <name evidence="2" type="ORF">PT974_09897</name>
</gene>
<name>A0ABR0SHF8_9HYPO</name>
<evidence type="ECO:0000313" key="3">
    <source>
        <dbReference type="Proteomes" id="UP001338125"/>
    </source>
</evidence>
<organism evidence="2 3">
    <name type="scientific">Cladobotryum mycophilum</name>
    <dbReference type="NCBI Taxonomy" id="491253"/>
    <lineage>
        <taxon>Eukaryota</taxon>
        <taxon>Fungi</taxon>
        <taxon>Dikarya</taxon>
        <taxon>Ascomycota</taxon>
        <taxon>Pezizomycotina</taxon>
        <taxon>Sordariomycetes</taxon>
        <taxon>Hypocreomycetidae</taxon>
        <taxon>Hypocreales</taxon>
        <taxon>Hypocreaceae</taxon>
        <taxon>Cladobotryum</taxon>
    </lineage>
</organism>
<accession>A0ABR0SHF8</accession>
<feature type="transmembrane region" description="Helical" evidence="1">
    <location>
        <begin position="68"/>
        <end position="90"/>
    </location>
</feature>
<sequence>MALVNATIGEIGVTGFQWELLFLNALDMQSIQIPGYISFAAIVAIYSSGAGGNFIVDATSFLEFLPTSYMWLVTFMAVFWPVGYTINGLLA</sequence>
<evidence type="ECO:0000313" key="2">
    <source>
        <dbReference type="EMBL" id="KAK5991612.1"/>
    </source>
</evidence>
<evidence type="ECO:0000256" key="1">
    <source>
        <dbReference type="SAM" id="Phobius"/>
    </source>
</evidence>
<keyword evidence="1" id="KW-0472">Membrane</keyword>
<protein>
    <submittedName>
        <fullName evidence="2">Uncharacterized protein</fullName>
    </submittedName>
</protein>
<proteinExistence type="predicted"/>
<keyword evidence="1" id="KW-0812">Transmembrane</keyword>
<feature type="transmembrane region" description="Helical" evidence="1">
    <location>
        <begin position="36"/>
        <end position="56"/>
    </location>
</feature>